<dbReference type="GO" id="GO:0080188">
    <property type="term" value="P:gene silencing by siRNA-directed DNA methylation"/>
    <property type="evidence" value="ECO:0007669"/>
    <property type="project" value="InterPro"/>
</dbReference>
<dbReference type="Proteomes" id="UP000541444">
    <property type="component" value="Unassembled WGS sequence"/>
</dbReference>
<keyword evidence="4" id="KW-1185">Reference proteome</keyword>
<dbReference type="OrthoDB" id="1892195at2759"/>
<dbReference type="InterPro" id="IPR005379">
    <property type="entry name" value="FDM1-5/IDN2_XH"/>
</dbReference>
<organism evidence="3 4">
    <name type="scientific">Kingdonia uniflora</name>
    <dbReference type="NCBI Taxonomy" id="39325"/>
    <lineage>
        <taxon>Eukaryota</taxon>
        <taxon>Viridiplantae</taxon>
        <taxon>Streptophyta</taxon>
        <taxon>Embryophyta</taxon>
        <taxon>Tracheophyta</taxon>
        <taxon>Spermatophyta</taxon>
        <taxon>Magnoliopsida</taxon>
        <taxon>Ranunculales</taxon>
        <taxon>Circaeasteraceae</taxon>
        <taxon>Kingdonia</taxon>
    </lineage>
</organism>
<feature type="domain" description="Factor of DNA methylation 1-5/IDN2" evidence="2">
    <location>
        <begin position="300"/>
        <end position="438"/>
    </location>
</feature>
<evidence type="ECO:0000256" key="1">
    <source>
        <dbReference type="SAM" id="Coils"/>
    </source>
</evidence>
<dbReference type="PANTHER" id="PTHR21596">
    <property type="entry name" value="RIBONUCLEASE P SUBUNIT P38"/>
    <property type="match status" value="1"/>
</dbReference>
<comment type="caution">
    <text evidence="3">The sequence shown here is derived from an EMBL/GenBank/DDBJ whole genome shotgun (WGS) entry which is preliminary data.</text>
</comment>
<dbReference type="Pfam" id="PF03469">
    <property type="entry name" value="XH"/>
    <property type="match status" value="1"/>
</dbReference>
<feature type="coiled-coil region" evidence="1">
    <location>
        <begin position="101"/>
        <end position="160"/>
    </location>
</feature>
<protein>
    <recommendedName>
        <fullName evidence="2">Factor of DNA methylation 1-5/IDN2 domain-containing protein</fullName>
    </recommendedName>
</protein>
<reference evidence="3 4" key="1">
    <citation type="journal article" date="2020" name="IScience">
        <title>Genome Sequencing of the Endangered Kingdonia uniflora (Circaeasteraceae, Ranunculales) Reveals Potential Mechanisms of Evolutionary Specialization.</title>
        <authorList>
            <person name="Sun Y."/>
            <person name="Deng T."/>
            <person name="Zhang A."/>
            <person name="Moore M.J."/>
            <person name="Landis J.B."/>
            <person name="Lin N."/>
            <person name="Zhang H."/>
            <person name="Zhang X."/>
            <person name="Huang J."/>
            <person name="Zhang X."/>
            <person name="Sun H."/>
            <person name="Wang H."/>
        </authorList>
    </citation>
    <scope>NUCLEOTIDE SEQUENCE [LARGE SCALE GENOMIC DNA]</scope>
    <source>
        <strain evidence="3">TB1705</strain>
        <tissue evidence="3">Leaf</tissue>
    </source>
</reference>
<dbReference type="PANTHER" id="PTHR21596:SF82">
    <property type="entry name" value="FACTOR OF DNA METHYLATION 5-LIKE"/>
    <property type="match status" value="1"/>
</dbReference>
<dbReference type="EMBL" id="JACGCM010002624">
    <property type="protein sequence ID" value="KAF6137794.1"/>
    <property type="molecule type" value="Genomic_DNA"/>
</dbReference>
<evidence type="ECO:0000259" key="2">
    <source>
        <dbReference type="Pfam" id="PF03469"/>
    </source>
</evidence>
<sequence length="448" mass="53225">MWLFTAEETRRIATDVPSLLSEIDHLKRSWREKEEKYIDNISYLGKMLAEKDNLHHVNIEEMRYTQSILHGHCYMYSQKNTQMKLEVEMKTEELMRQRRCLDRTSMENKKLIDENAELREKLHEMESRPQFKNPMDFEDISKLEAKVVILSEKLEQKADEMEVMESFCDSIPELHKKVSLMSKQLDEKASEMKAMESLNQTLQIKEQTYSSALQEARKKLMSLKPKREVEEKCLELQKKVEMVNKELEEKTDELQDMEYCNQTLTIKECMSNRDLQEVRKVLFSGVQYFAMTNRSTIGMKRMGELDSKTFRDTCMYKFPSEEWFIKSAELCSTWQENIKDSAWHPFKKIRVNGKFHAIEHILQDMEEIVDAADEKLVELKREWGEEVYKAVSVALEEINEYNSSGRYPVPEFWNFKEERKACLKEVIEHVLKQLKSLKSARKALKRRG</sequence>
<gene>
    <name evidence="3" type="ORF">GIB67_040502</name>
</gene>
<dbReference type="AlphaFoldDB" id="A0A7J7L5F4"/>
<accession>A0A7J7L5F4</accession>
<feature type="coiled-coil region" evidence="1">
    <location>
        <begin position="185"/>
        <end position="257"/>
    </location>
</feature>
<dbReference type="InterPro" id="IPR045177">
    <property type="entry name" value="FDM1-5/IDN2"/>
</dbReference>
<evidence type="ECO:0000313" key="3">
    <source>
        <dbReference type="EMBL" id="KAF6137794.1"/>
    </source>
</evidence>
<evidence type="ECO:0000313" key="4">
    <source>
        <dbReference type="Proteomes" id="UP000541444"/>
    </source>
</evidence>
<name>A0A7J7L5F4_9MAGN</name>
<keyword evidence="1" id="KW-0175">Coiled coil</keyword>
<proteinExistence type="predicted"/>